<dbReference type="GO" id="GO:0003677">
    <property type="term" value="F:DNA binding"/>
    <property type="evidence" value="ECO:0007669"/>
    <property type="project" value="UniProtKB-KW"/>
</dbReference>
<keyword evidence="4" id="KW-0862">Zinc</keyword>
<evidence type="ECO:0000313" key="12">
    <source>
        <dbReference type="Proteomes" id="UP000789342"/>
    </source>
</evidence>
<dbReference type="OrthoDB" id="2399442at2759"/>
<evidence type="ECO:0000256" key="2">
    <source>
        <dbReference type="ARBA" id="ARBA00022723"/>
    </source>
</evidence>
<evidence type="ECO:0000259" key="10">
    <source>
        <dbReference type="Pfam" id="PF05699"/>
    </source>
</evidence>
<dbReference type="Pfam" id="PF05699">
    <property type="entry name" value="Dimer_Tnp_hAT"/>
    <property type="match status" value="1"/>
</dbReference>
<dbReference type="InterPro" id="IPR012337">
    <property type="entry name" value="RNaseH-like_sf"/>
</dbReference>
<dbReference type="EMBL" id="CAJVPV010004024">
    <property type="protein sequence ID" value="CAG8564958.1"/>
    <property type="molecule type" value="Genomic_DNA"/>
</dbReference>
<feature type="domain" description="HAT C-terminal dimerisation" evidence="10">
    <location>
        <begin position="570"/>
        <end position="601"/>
    </location>
</feature>
<dbReference type="SUPFAM" id="SSF53098">
    <property type="entry name" value="Ribonuclease H-like"/>
    <property type="match status" value="1"/>
</dbReference>
<keyword evidence="5" id="KW-0805">Transcription regulation</keyword>
<keyword evidence="12" id="KW-1185">Reference proteome</keyword>
<evidence type="ECO:0000256" key="4">
    <source>
        <dbReference type="ARBA" id="ARBA00022833"/>
    </source>
</evidence>
<dbReference type="Pfam" id="PF02892">
    <property type="entry name" value="zf-BED"/>
    <property type="match status" value="1"/>
</dbReference>
<protein>
    <submittedName>
        <fullName evidence="11">14157_t:CDS:1</fullName>
    </submittedName>
</protein>
<dbReference type="GO" id="GO:0046983">
    <property type="term" value="F:protein dimerization activity"/>
    <property type="evidence" value="ECO:0007669"/>
    <property type="project" value="InterPro"/>
</dbReference>
<dbReference type="InterPro" id="IPR052035">
    <property type="entry name" value="ZnF_BED_domain_contain"/>
</dbReference>
<sequence length="607" mass="71359">MSFNIELHDSTFESVDSFFTLESEASEAIQSPEIIPEENSQCNLAEKVNKGQVWNYFTTPAVSSDGKTRKTKCKLPGCVKEYKYSGSPSNLRYHLRQDHDIIVNAISKRQAQSHTIGHKRSKKTNPPRKNDFSLTVDSDLYQFIKSKNSQCHTSEFTDSQIIHFYDQLFPKLKNLLRDIESVALSIDSFEIDSCDYTKITCHWLSDDFQLHEILLGIISIPEHIDKDAIFKSIKGVLNVWEINDKVKSITKEDVINYKLLEAINNFEDIIHVNCTYILKIYLAIIFDRELKIFDSLLEIFDEHHKKLLEKEIDYIMEEAKKIIINAENSTELITYLIRHEQEFLKEALRGNRNNNIEHLLKYINDELIFIFYALEYIVILETPIRQWITILVNSPETISKGNWISSLMPDTTVIRFFNNLNLCFTFLRNAMRKLDDAKHTLYTFAIEFSRLDEYIRKFEQKFEEHIKQNQLVIDEIFTKLFIDHTHYFLDICFGHIQCKIAFFDPYTKNALKYKYEMDEARQDIESEYLELCARTQNTSSNSGLATSSKHLGNLGDYEFERYNILSLYSQNERIDPIEWWRIHKDELPVMAKLAQKYLAIPLDDTNF</sequence>
<evidence type="ECO:0000256" key="3">
    <source>
        <dbReference type="ARBA" id="ARBA00022771"/>
    </source>
</evidence>
<keyword evidence="7" id="KW-0804">Transcription</keyword>
<comment type="subcellular location">
    <subcellularLocation>
        <location evidence="1">Nucleus</location>
    </subcellularLocation>
</comment>
<organism evidence="11 12">
    <name type="scientific">Acaulospora morrowiae</name>
    <dbReference type="NCBI Taxonomy" id="94023"/>
    <lineage>
        <taxon>Eukaryota</taxon>
        <taxon>Fungi</taxon>
        <taxon>Fungi incertae sedis</taxon>
        <taxon>Mucoromycota</taxon>
        <taxon>Glomeromycotina</taxon>
        <taxon>Glomeromycetes</taxon>
        <taxon>Diversisporales</taxon>
        <taxon>Acaulosporaceae</taxon>
        <taxon>Acaulospora</taxon>
    </lineage>
</organism>
<proteinExistence type="predicted"/>
<keyword evidence="3" id="KW-0863">Zinc-finger</keyword>
<comment type="caution">
    <text evidence="11">The sequence shown here is derived from an EMBL/GenBank/DDBJ whole genome shotgun (WGS) entry which is preliminary data.</text>
</comment>
<dbReference type="InterPro" id="IPR008906">
    <property type="entry name" value="HATC_C_dom"/>
</dbReference>
<gene>
    <name evidence="11" type="ORF">AMORRO_LOCUS6193</name>
</gene>
<dbReference type="PANTHER" id="PTHR46481:SF10">
    <property type="entry name" value="ZINC FINGER BED DOMAIN-CONTAINING PROTEIN 39"/>
    <property type="match status" value="1"/>
</dbReference>
<evidence type="ECO:0000256" key="7">
    <source>
        <dbReference type="ARBA" id="ARBA00023163"/>
    </source>
</evidence>
<evidence type="ECO:0000256" key="5">
    <source>
        <dbReference type="ARBA" id="ARBA00023015"/>
    </source>
</evidence>
<dbReference type="SMART" id="SM00614">
    <property type="entry name" value="ZnF_BED"/>
    <property type="match status" value="1"/>
</dbReference>
<name>A0A9N9BGG2_9GLOM</name>
<dbReference type="PANTHER" id="PTHR46481">
    <property type="entry name" value="ZINC FINGER BED DOMAIN-CONTAINING PROTEIN 4"/>
    <property type="match status" value="1"/>
</dbReference>
<keyword evidence="2" id="KW-0479">Metal-binding</keyword>
<accession>A0A9N9BGG2</accession>
<evidence type="ECO:0000259" key="9">
    <source>
        <dbReference type="Pfam" id="PF02892"/>
    </source>
</evidence>
<keyword evidence="8" id="KW-0539">Nucleus</keyword>
<dbReference type="GO" id="GO:0008270">
    <property type="term" value="F:zinc ion binding"/>
    <property type="evidence" value="ECO:0007669"/>
    <property type="project" value="UniProtKB-KW"/>
</dbReference>
<evidence type="ECO:0000313" key="11">
    <source>
        <dbReference type="EMBL" id="CAG8564958.1"/>
    </source>
</evidence>
<dbReference type="Proteomes" id="UP000789342">
    <property type="component" value="Unassembled WGS sequence"/>
</dbReference>
<evidence type="ECO:0000256" key="8">
    <source>
        <dbReference type="ARBA" id="ARBA00023242"/>
    </source>
</evidence>
<feature type="domain" description="BED-type" evidence="9">
    <location>
        <begin position="53"/>
        <end position="99"/>
    </location>
</feature>
<evidence type="ECO:0000256" key="1">
    <source>
        <dbReference type="ARBA" id="ARBA00004123"/>
    </source>
</evidence>
<keyword evidence="6" id="KW-0238">DNA-binding</keyword>
<dbReference type="GO" id="GO:0005634">
    <property type="term" value="C:nucleus"/>
    <property type="evidence" value="ECO:0007669"/>
    <property type="project" value="UniProtKB-SubCell"/>
</dbReference>
<dbReference type="AlphaFoldDB" id="A0A9N9BGG2"/>
<reference evidence="11" key="1">
    <citation type="submission" date="2021-06" db="EMBL/GenBank/DDBJ databases">
        <authorList>
            <person name="Kallberg Y."/>
            <person name="Tangrot J."/>
            <person name="Rosling A."/>
        </authorList>
    </citation>
    <scope>NUCLEOTIDE SEQUENCE</scope>
    <source>
        <strain evidence="11">CL551</strain>
    </source>
</reference>
<dbReference type="InterPro" id="IPR003656">
    <property type="entry name" value="Znf_BED"/>
</dbReference>
<evidence type="ECO:0000256" key="6">
    <source>
        <dbReference type="ARBA" id="ARBA00023125"/>
    </source>
</evidence>